<accession>A0A4Z0Z374</accession>
<dbReference type="EMBL" id="SKBN01000024">
    <property type="protein sequence ID" value="TGJ86668.1"/>
    <property type="molecule type" value="Genomic_DNA"/>
</dbReference>
<protein>
    <recommendedName>
        <fullName evidence="5">SMP domain-containing protein</fullName>
    </recommendedName>
</protein>
<evidence type="ECO:0008006" key="5">
    <source>
        <dbReference type="Google" id="ProtNLM"/>
    </source>
</evidence>
<evidence type="ECO:0000256" key="1">
    <source>
        <dbReference type="SAM" id="MobiDB-lite"/>
    </source>
</evidence>
<dbReference type="AlphaFoldDB" id="A0A4Z0Z374"/>
<reference evidence="3 4" key="1">
    <citation type="submission" date="2019-03" db="EMBL/GenBank/DDBJ databases">
        <title>Draft genome sequence of Xylaria hypoxylon DSM 108379, a ubiquitous saprotrophic-parasitic fungi on hardwood.</title>
        <authorList>
            <person name="Buettner E."/>
            <person name="Leonhardt S."/>
            <person name="Gebauer A.M."/>
            <person name="Liers C."/>
            <person name="Hofrichter M."/>
            <person name="Kellner H."/>
        </authorList>
    </citation>
    <scope>NUCLEOTIDE SEQUENCE [LARGE SCALE GENOMIC DNA]</scope>
    <source>
        <strain evidence="3 4">DSM 108379</strain>
    </source>
</reference>
<dbReference type="Proteomes" id="UP000297716">
    <property type="component" value="Unassembled WGS sequence"/>
</dbReference>
<feature type="signal peptide" evidence="2">
    <location>
        <begin position="1"/>
        <end position="34"/>
    </location>
</feature>
<keyword evidence="4" id="KW-1185">Reference proteome</keyword>
<feature type="chain" id="PRO_5021239447" description="SMP domain-containing protein" evidence="2">
    <location>
        <begin position="35"/>
        <end position="101"/>
    </location>
</feature>
<evidence type="ECO:0000313" key="4">
    <source>
        <dbReference type="Proteomes" id="UP000297716"/>
    </source>
</evidence>
<evidence type="ECO:0000256" key="2">
    <source>
        <dbReference type="SAM" id="SignalP"/>
    </source>
</evidence>
<sequence>MAENSGRGNISALSALSFPLFLSLTHTYIYIVDAADAPKGGDVVPPPVADDVKDAVKTGAETAGAGMHASGQEDGLRPDPTTKVKTAEELQKERKDGVHPA</sequence>
<proteinExistence type="predicted"/>
<organism evidence="3 4">
    <name type="scientific">Xylaria hypoxylon</name>
    <dbReference type="NCBI Taxonomy" id="37992"/>
    <lineage>
        <taxon>Eukaryota</taxon>
        <taxon>Fungi</taxon>
        <taxon>Dikarya</taxon>
        <taxon>Ascomycota</taxon>
        <taxon>Pezizomycotina</taxon>
        <taxon>Sordariomycetes</taxon>
        <taxon>Xylariomycetidae</taxon>
        <taxon>Xylariales</taxon>
        <taxon>Xylariaceae</taxon>
        <taxon>Xylaria</taxon>
    </lineage>
</organism>
<dbReference type="OrthoDB" id="4772583at2759"/>
<gene>
    <name evidence="3" type="ORF">E0Z10_g2130</name>
</gene>
<evidence type="ECO:0000313" key="3">
    <source>
        <dbReference type="EMBL" id="TGJ86668.1"/>
    </source>
</evidence>
<name>A0A4Z0Z374_9PEZI</name>
<comment type="caution">
    <text evidence="3">The sequence shown here is derived from an EMBL/GenBank/DDBJ whole genome shotgun (WGS) entry which is preliminary data.</text>
</comment>
<keyword evidence="2" id="KW-0732">Signal</keyword>
<feature type="region of interest" description="Disordered" evidence="1">
    <location>
        <begin position="57"/>
        <end position="81"/>
    </location>
</feature>